<reference evidence="2" key="1">
    <citation type="submission" date="2014-09" db="EMBL/GenBank/DDBJ databases">
        <authorList>
            <person name="Magalhaes I.L.F."/>
            <person name="Oliveira U."/>
            <person name="Santos F.R."/>
            <person name="Vidigal T.H.D.A."/>
            <person name="Brescovit A.D."/>
            <person name="Santos A.J."/>
        </authorList>
    </citation>
    <scope>NUCLEOTIDE SEQUENCE</scope>
</reference>
<sequence>MSSGHPRTCPVGQHKAGHLWAGPLPGSQHILAQTSVYAAASFRARCLLPRGAEPALSGCASQQVWLLLGGPTAGDNGRSGLREPPPVTWHLGRQLNIREVNRNPSGATGVKGTGAKLETLDRRQGSHQKLFIQESHRVSDAPGPGLWDPEPPGEGGMPKPLQLTCESRAVRGQGQAQGTAPPPPPGAQEEKRGCLKGSKPFGSSGRALPREINVRDGEFGTTCQTNELHQLITAK</sequence>
<accession>A0A0K0LBF8</accession>
<dbReference type="AlphaFoldDB" id="A0A0K0LBF8"/>
<feature type="region of interest" description="Disordered" evidence="1">
    <location>
        <begin position="133"/>
        <end position="213"/>
    </location>
</feature>
<evidence type="ECO:0000256" key="1">
    <source>
        <dbReference type="SAM" id="MobiDB-lite"/>
    </source>
</evidence>
<proteinExistence type="predicted"/>
<evidence type="ECO:0000313" key="2">
    <source>
        <dbReference type="EMBL" id="AIW81351.1"/>
    </source>
</evidence>
<protein>
    <submittedName>
        <fullName evidence="2">Uncharacterized protein</fullName>
    </submittedName>
</protein>
<dbReference type="EMBL" id="KM669720">
    <property type="protein sequence ID" value="AIW81351.1"/>
    <property type="molecule type" value="Genomic_DNA"/>
</dbReference>
<name>A0A0K0LBF8_9BACT</name>
<organism evidence="2">
    <name type="scientific">uncultured bacterium TB157_p</name>
    <dbReference type="NCBI Taxonomy" id="1552133"/>
    <lineage>
        <taxon>Bacteria</taxon>
        <taxon>environmental samples</taxon>
    </lineage>
</organism>